<keyword evidence="2" id="KW-1185">Reference proteome</keyword>
<evidence type="ECO:0000313" key="2">
    <source>
        <dbReference type="Proteomes" id="UP001305647"/>
    </source>
</evidence>
<gene>
    <name evidence="1" type="ORF">N658DRAFT_497920</name>
</gene>
<sequence length="137" mass="15152">MRTLGPRVAALLSTSLPPTRSLYQDIYFFGRHTRCAPLQPKCHQSGPREPGASLRQPLRQRRVAYEASDRQLPATEPYLSQARPERFVRFLLLVCSTGASRSASTPETLHDGTRRLIATLEDLCSSRALAVYALGAG</sequence>
<name>A0AAN6Q1E4_9PEZI</name>
<comment type="caution">
    <text evidence="1">The sequence shown here is derived from an EMBL/GenBank/DDBJ whole genome shotgun (WGS) entry which is preliminary data.</text>
</comment>
<dbReference type="EMBL" id="MU863645">
    <property type="protein sequence ID" value="KAK4099935.1"/>
    <property type="molecule type" value="Genomic_DNA"/>
</dbReference>
<evidence type="ECO:0000313" key="1">
    <source>
        <dbReference type="EMBL" id="KAK4099935.1"/>
    </source>
</evidence>
<reference evidence="1" key="1">
    <citation type="journal article" date="2023" name="Mol. Phylogenet. Evol.">
        <title>Genome-scale phylogeny and comparative genomics of the fungal order Sordariales.</title>
        <authorList>
            <person name="Hensen N."/>
            <person name="Bonometti L."/>
            <person name="Westerberg I."/>
            <person name="Brannstrom I.O."/>
            <person name="Guillou S."/>
            <person name="Cros-Aarteil S."/>
            <person name="Calhoun S."/>
            <person name="Haridas S."/>
            <person name="Kuo A."/>
            <person name="Mondo S."/>
            <person name="Pangilinan J."/>
            <person name="Riley R."/>
            <person name="LaButti K."/>
            <person name="Andreopoulos B."/>
            <person name="Lipzen A."/>
            <person name="Chen C."/>
            <person name="Yan M."/>
            <person name="Daum C."/>
            <person name="Ng V."/>
            <person name="Clum A."/>
            <person name="Steindorff A."/>
            <person name="Ohm R.A."/>
            <person name="Martin F."/>
            <person name="Silar P."/>
            <person name="Natvig D.O."/>
            <person name="Lalanne C."/>
            <person name="Gautier V."/>
            <person name="Ament-Velasquez S.L."/>
            <person name="Kruys A."/>
            <person name="Hutchinson M.I."/>
            <person name="Powell A.J."/>
            <person name="Barry K."/>
            <person name="Miller A.N."/>
            <person name="Grigoriev I.V."/>
            <person name="Debuchy R."/>
            <person name="Gladieux P."/>
            <person name="Hiltunen Thoren M."/>
            <person name="Johannesson H."/>
        </authorList>
    </citation>
    <scope>NUCLEOTIDE SEQUENCE</scope>
    <source>
        <strain evidence="1">CBS 757.83</strain>
    </source>
</reference>
<organism evidence="1 2">
    <name type="scientific">Parathielavia hyrcaniae</name>
    <dbReference type="NCBI Taxonomy" id="113614"/>
    <lineage>
        <taxon>Eukaryota</taxon>
        <taxon>Fungi</taxon>
        <taxon>Dikarya</taxon>
        <taxon>Ascomycota</taxon>
        <taxon>Pezizomycotina</taxon>
        <taxon>Sordariomycetes</taxon>
        <taxon>Sordariomycetidae</taxon>
        <taxon>Sordariales</taxon>
        <taxon>Chaetomiaceae</taxon>
        <taxon>Parathielavia</taxon>
    </lineage>
</organism>
<proteinExistence type="predicted"/>
<accession>A0AAN6Q1E4</accession>
<reference evidence="1" key="2">
    <citation type="submission" date="2023-05" db="EMBL/GenBank/DDBJ databases">
        <authorList>
            <consortium name="Lawrence Berkeley National Laboratory"/>
            <person name="Steindorff A."/>
            <person name="Hensen N."/>
            <person name="Bonometti L."/>
            <person name="Westerberg I."/>
            <person name="Brannstrom I.O."/>
            <person name="Guillou S."/>
            <person name="Cros-Aarteil S."/>
            <person name="Calhoun S."/>
            <person name="Haridas S."/>
            <person name="Kuo A."/>
            <person name="Mondo S."/>
            <person name="Pangilinan J."/>
            <person name="Riley R."/>
            <person name="Labutti K."/>
            <person name="Andreopoulos B."/>
            <person name="Lipzen A."/>
            <person name="Chen C."/>
            <person name="Yanf M."/>
            <person name="Daum C."/>
            <person name="Ng V."/>
            <person name="Clum A."/>
            <person name="Ohm R."/>
            <person name="Martin F."/>
            <person name="Silar P."/>
            <person name="Natvig D."/>
            <person name="Lalanne C."/>
            <person name="Gautier V."/>
            <person name="Ament-Velasquez S.L."/>
            <person name="Kruys A."/>
            <person name="Hutchinson M.I."/>
            <person name="Powell A.J."/>
            <person name="Barry K."/>
            <person name="Miller A.N."/>
            <person name="Grigoriev I.V."/>
            <person name="Debuchy R."/>
            <person name="Gladieux P."/>
            <person name="Thoren M.H."/>
            <person name="Johannesson H."/>
        </authorList>
    </citation>
    <scope>NUCLEOTIDE SEQUENCE</scope>
    <source>
        <strain evidence="1">CBS 757.83</strain>
    </source>
</reference>
<protein>
    <submittedName>
        <fullName evidence="1">Uncharacterized protein</fullName>
    </submittedName>
</protein>
<dbReference type="AlphaFoldDB" id="A0AAN6Q1E4"/>
<dbReference type="Proteomes" id="UP001305647">
    <property type="component" value="Unassembled WGS sequence"/>
</dbReference>